<evidence type="ECO:0000313" key="4">
    <source>
        <dbReference type="Proteomes" id="UP000272781"/>
    </source>
</evidence>
<evidence type="ECO:0000256" key="1">
    <source>
        <dbReference type="SAM" id="Phobius"/>
    </source>
</evidence>
<evidence type="ECO:0000313" key="5">
    <source>
        <dbReference type="Proteomes" id="UP000298805"/>
    </source>
</evidence>
<dbReference type="EMBL" id="CP027432">
    <property type="protein sequence ID" value="QCI27437.1"/>
    <property type="molecule type" value="Genomic_DNA"/>
</dbReference>
<feature type="transmembrane region" description="Helical" evidence="1">
    <location>
        <begin position="5"/>
        <end position="21"/>
    </location>
</feature>
<keyword evidence="5" id="KW-1185">Reference proteome</keyword>
<keyword evidence="1" id="KW-0812">Transmembrane</keyword>
<proteinExistence type="predicted"/>
<reference evidence="2" key="3">
    <citation type="submission" date="2019-06" db="EMBL/GenBank/DDBJ databases">
        <title>A comparative analysis of the Nautiliaceae.</title>
        <authorList>
            <person name="Grosche A."/>
            <person name="Smedile F."/>
            <person name="Vetriani C."/>
        </authorList>
    </citation>
    <scope>NUCLEOTIDE SEQUENCE</scope>
    <source>
        <strain evidence="2">TB6</strain>
    </source>
</reference>
<accession>A0AAJ4RBJ5</accession>
<protein>
    <submittedName>
        <fullName evidence="2">MFS transporter</fullName>
    </submittedName>
</protein>
<reference evidence="3 4" key="2">
    <citation type="submission" date="2018-11" db="EMBL/GenBank/DDBJ databases">
        <title>Genomic Encyclopedia of Type Strains, Phase IV (KMG-IV): sequencing the most valuable type-strain genomes for metagenomic binning, comparative biology and taxonomic classification.</title>
        <authorList>
            <person name="Goeker M."/>
        </authorList>
    </citation>
    <scope>NUCLEOTIDE SEQUENCE [LARGE SCALE GENOMIC DNA]</scope>
    <source>
        <strain evidence="3 4">DSM 27783</strain>
    </source>
</reference>
<dbReference type="EMBL" id="RJVK01000005">
    <property type="protein sequence ID" value="ROR38874.1"/>
    <property type="molecule type" value="Genomic_DNA"/>
</dbReference>
<dbReference type="RefSeq" id="WP_123353166.1">
    <property type="nucleotide sequence ID" value="NZ_CP027432.2"/>
</dbReference>
<dbReference type="Proteomes" id="UP000272781">
    <property type="component" value="Unassembled WGS sequence"/>
</dbReference>
<dbReference type="Proteomes" id="UP000298805">
    <property type="component" value="Chromosome"/>
</dbReference>
<evidence type="ECO:0000313" key="2">
    <source>
        <dbReference type="EMBL" id="QCI27437.1"/>
    </source>
</evidence>
<evidence type="ECO:0000313" key="3">
    <source>
        <dbReference type="EMBL" id="ROR38874.1"/>
    </source>
</evidence>
<name>A0AAJ4RBJ5_9BACT</name>
<gene>
    <name evidence="2" type="ORF">C6V80_00180</name>
    <name evidence="3" type="ORF">EDC58_1789</name>
</gene>
<keyword evidence="1" id="KW-0472">Membrane</keyword>
<sequence>MKKYFIFGIIFIALITLFVYIENNTFTTFSLLGVNISLPNAVWIAVFLGVFFLFSIIFLGFINLKGSLFQKNIKKDTQTLINNIKNKILFIDQTKEVKVLKNINQFVKNNINGLEILPKKIEGFEFLEDIEKLKNGETIEISKYKLKPENPWFILNVKNRLKKEPNYAREVLKKFKNEELKKEAFYIYAQKAPVYEILKYPYDITFDIVKSHINEEGFEKLLEKAKLSPKEEIEIAKELYGKKDPDSELETIKPLKWGYAYMAIKYSHFDLARQIVEENNLKFFEYYLNLPQKDDIDEYIDSQIC</sequence>
<organism evidence="3 4">
    <name type="scientific">Caminibacter pacificus</name>
    <dbReference type="NCBI Taxonomy" id="1424653"/>
    <lineage>
        <taxon>Bacteria</taxon>
        <taxon>Pseudomonadati</taxon>
        <taxon>Campylobacterota</taxon>
        <taxon>Epsilonproteobacteria</taxon>
        <taxon>Nautiliales</taxon>
        <taxon>Nautiliaceae</taxon>
        <taxon>Caminibacter</taxon>
    </lineage>
</organism>
<reference evidence="5" key="1">
    <citation type="submission" date="2018-03" db="EMBL/GenBank/DDBJ databases">
        <title>A comparative analysis of the Nautiliaceae.</title>
        <authorList>
            <person name="Grosche A."/>
            <person name="Smedile F."/>
            <person name="Vetriani C."/>
        </authorList>
    </citation>
    <scope>NUCLEOTIDE SEQUENCE [LARGE SCALE GENOMIC DNA]</scope>
    <source>
        <strain evidence="5">TB6</strain>
    </source>
</reference>
<dbReference type="AlphaFoldDB" id="A0AAJ4RBJ5"/>
<keyword evidence="1" id="KW-1133">Transmembrane helix</keyword>
<feature type="transmembrane region" description="Helical" evidence="1">
    <location>
        <begin position="41"/>
        <end position="64"/>
    </location>
</feature>